<dbReference type="Gene3D" id="3.40.50.12710">
    <property type="match status" value="1"/>
</dbReference>
<dbReference type="PANTHER" id="PTHR12049:SF7">
    <property type="entry name" value="PROTEIN ARGININE METHYLTRANSFERASE NDUFAF7, MITOCHONDRIAL"/>
    <property type="match status" value="1"/>
</dbReference>
<dbReference type="OrthoDB" id="5595109at2759"/>
<comment type="function">
    <text evidence="7">Arginine methyltransferase involved in the assembly or stability of mitochondrial NADH:ubiquinone oxidoreductase complex (complex I).</text>
</comment>
<comment type="catalytic activity">
    <reaction evidence="6 7">
        <text>L-arginyl-[protein] + 2 S-adenosyl-L-methionine = N(omega),N(omega)'-dimethyl-L-arginyl-[protein] + 2 S-adenosyl-L-homocysteine + 2 H(+)</text>
        <dbReference type="Rhea" id="RHEA:48108"/>
        <dbReference type="Rhea" id="RHEA-COMP:10532"/>
        <dbReference type="Rhea" id="RHEA-COMP:11992"/>
        <dbReference type="ChEBI" id="CHEBI:15378"/>
        <dbReference type="ChEBI" id="CHEBI:29965"/>
        <dbReference type="ChEBI" id="CHEBI:57856"/>
        <dbReference type="ChEBI" id="CHEBI:59789"/>
        <dbReference type="ChEBI" id="CHEBI:88221"/>
        <dbReference type="EC" id="2.1.1.320"/>
    </reaction>
</comment>
<comment type="subcellular location">
    <subcellularLocation>
        <location evidence="1 7">Mitochondrion</location>
    </subcellularLocation>
</comment>
<proteinExistence type="inferred from homology"/>
<evidence type="ECO:0000256" key="5">
    <source>
        <dbReference type="ARBA" id="ARBA00023128"/>
    </source>
</evidence>
<comment type="similarity">
    <text evidence="2 7">Belongs to the NDUFAF7 family.</text>
</comment>
<evidence type="ECO:0000256" key="1">
    <source>
        <dbReference type="ARBA" id="ARBA00004173"/>
    </source>
</evidence>
<comment type="caution">
    <text evidence="9">The sequence shown here is derived from an EMBL/GenBank/DDBJ whole genome shotgun (WGS) entry which is preliminary data.</text>
</comment>
<evidence type="ECO:0000313" key="9">
    <source>
        <dbReference type="EMBL" id="RMY81520.1"/>
    </source>
</evidence>
<gene>
    <name evidence="9" type="ORF">D0861_08280</name>
</gene>
<dbReference type="AlphaFoldDB" id="A0A3M7EYB3"/>
<dbReference type="SUPFAM" id="SSF53335">
    <property type="entry name" value="S-adenosyl-L-methionine-dependent methyltransferases"/>
    <property type="match status" value="2"/>
</dbReference>
<evidence type="ECO:0000256" key="6">
    <source>
        <dbReference type="ARBA" id="ARBA00048612"/>
    </source>
</evidence>
<keyword evidence="3 7" id="KW-0489">Methyltransferase</keyword>
<dbReference type="Pfam" id="PF02636">
    <property type="entry name" value="Methyltransf_28"/>
    <property type="match status" value="1"/>
</dbReference>
<dbReference type="InterPro" id="IPR038375">
    <property type="entry name" value="NDUFAF7_sf"/>
</dbReference>
<evidence type="ECO:0000313" key="10">
    <source>
        <dbReference type="Proteomes" id="UP000268823"/>
    </source>
</evidence>
<evidence type="ECO:0000256" key="4">
    <source>
        <dbReference type="ARBA" id="ARBA00022679"/>
    </source>
</evidence>
<dbReference type="GO" id="GO:0032259">
    <property type="term" value="P:methylation"/>
    <property type="evidence" value="ECO:0007669"/>
    <property type="project" value="UniProtKB-KW"/>
</dbReference>
<protein>
    <recommendedName>
        <fullName evidence="7">Protein arginine methyltransferase NDUFAF7</fullName>
        <ecNumber evidence="7">2.1.1.320</ecNumber>
    </recommendedName>
</protein>
<dbReference type="Proteomes" id="UP000268823">
    <property type="component" value="Unassembled WGS sequence"/>
</dbReference>
<dbReference type="EC" id="2.1.1.320" evidence="7"/>
<feature type="region of interest" description="Disordered" evidence="8">
    <location>
        <begin position="27"/>
        <end position="50"/>
    </location>
</feature>
<dbReference type="GO" id="GO:0035243">
    <property type="term" value="F:protein-arginine omega-N symmetric methyltransferase activity"/>
    <property type="evidence" value="ECO:0007669"/>
    <property type="project" value="UniProtKB-EC"/>
</dbReference>
<feature type="compositionally biased region" description="Low complexity" evidence="8">
    <location>
        <begin position="34"/>
        <end position="43"/>
    </location>
</feature>
<feature type="region of interest" description="Disordered" evidence="8">
    <location>
        <begin position="359"/>
        <end position="393"/>
    </location>
</feature>
<feature type="region of interest" description="Disordered" evidence="8">
    <location>
        <begin position="1"/>
        <end position="20"/>
    </location>
</feature>
<dbReference type="GO" id="GO:0032981">
    <property type="term" value="P:mitochondrial respiratory chain complex I assembly"/>
    <property type="evidence" value="ECO:0007669"/>
    <property type="project" value="TreeGrafter"/>
</dbReference>
<keyword evidence="4 7" id="KW-0808">Transferase</keyword>
<dbReference type="InterPro" id="IPR003788">
    <property type="entry name" value="NDUFAF7"/>
</dbReference>
<dbReference type="InterPro" id="IPR029063">
    <property type="entry name" value="SAM-dependent_MTases_sf"/>
</dbReference>
<reference evidence="9 10" key="1">
    <citation type="journal article" date="2018" name="BMC Genomics">
        <title>Genomic evidence for intraspecific hybridization in a clonal and extremely halotolerant yeast.</title>
        <authorList>
            <person name="Gostincar C."/>
            <person name="Stajich J.E."/>
            <person name="Zupancic J."/>
            <person name="Zalar P."/>
            <person name="Gunde-Cimerman N."/>
        </authorList>
    </citation>
    <scope>NUCLEOTIDE SEQUENCE [LARGE SCALE GENOMIC DNA]</scope>
    <source>
        <strain evidence="9 10">EXF-2788</strain>
    </source>
</reference>
<dbReference type="EMBL" id="QWIR01000253">
    <property type="protein sequence ID" value="RMY81520.1"/>
    <property type="molecule type" value="Genomic_DNA"/>
</dbReference>
<organism evidence="9 10">
    <name type="scientific">Hortaea werneckii</name>
    <name type="common">Black yeast</name>
    <name type="synonym">Cladosporium werneckii</name>
    <dbReference type="NCBI Taxonomy" id="91943"/>
    <lineage>
        <taxon>Eukaryota</taxon>
        <taxon>Fungi</taxon>
        <taxon>Dikarya</taxon>
        <taxon>Ascomycota</taxon>
        <taxon>Pezizomycotina</taxon>
        <taxon>Dothideomycetes</taxon>
        <taxon>Dothideomycetidae</taxon>
        <taxon>Mycosphaerellales</taxon>
        <taxon>Teratosphaeriaceae</taxon>
        <taxon>Hortaea</taxon>
    </lineage>
</organism>
<dbReference type="GO" id="GO:0005739">
    <property type="term" value="C:mitochondrion"/>
    <property type="evidence" value="ECO:0007669"/>
    <property type="project" value="UniProtKB-SubCell"/>
</dbReference>
<keyword evidence="5 7" id="KW-0496">Mitochondrion</keyword>
<sequence length="553" mass="60216">MRSSLPRALRHISRNTSRLSSQRCRASGALRWNSSSSSTTSTTVQEGEHKWSTPLAKQLHEIITTTGPIPLASYMRQCLTSDLGGYYSNTASSATSPDQFGAKGDFVTSPEISQIFGELIGIWIVAEWIAQGRRSSGVYLMEVGPGRGTLMSDILRTIRRFPDLSKAIEGVYLVEASPRLRQAQKALLCGDEKEMTETDIGWESESKMADGMKVKWTEDIRFVPRDGSKTPFIVAHEFFDALPIHVFQSVPPAAPGSTNEEGQKVIQTPTGPIPAPERQRQSAKENQWRELLVGPKPPHRMEEGEPEFEMSMSRAATPHSMYLPETSPRYQALKATDGATIEISPESQAYARDFAIRLGGSNPQDATAATPDTQSSGKTVPSAPKEEPTMKSEPSGAALIIDYGPATTIPANSLRGIKQHEMVSPFLSAGSTDISADVDFMGLAESAINSSPGVEVHGPLNQARFLTAMGIEERAAQLVKQAVDKERGGSTGQDKTELTELVKRIDSGWRRLVDTSPHGMGKLYQVMAILPYKPTAQGEARRRPVGFGGDVQM</sequence>
<accession>A0A3M7EYB3</accession>
<evidence type="ECO:0000256" key="7">
    <source>
        <dbReference type="RuleBase" id="RU364114"/>
    </source>
</evidence>
<dbReference type="PANTHER" id="PTHR12049">
    <property type="entry name" value="PROTEIN ARGININE METHYLTRANSFERASE NDUFAF7, MITOCHONDRIAL"/>
    <property type="match status" value="1"/>
</dbReference>
<evidence type="ECO:0000256" key="8">
    <source>
        <dbReference type="SAM" id="MobiDB-lite"/>
    </source>
</evidence>
<dbReference type="VEuPathDB" id="FungiDB:BTJ68_03279"/>
<evidence type="ECO:0000256" key="2">
    <source>
        <dbReference type="ARBA" id="ARBA00005891"/>
    </source>
</evidence>
<feature type="compositionally biased region" description="Polar residues" evidence="8">
    <location>
        <begin position="361"/>
        <end position="379"/>
    </location>
</feature>
<name>A0A3M7EYB3_HORWE</name>
<evidence type="ECO:0000256" key="3">
    <source>
        <dbReference type="ARBA" id="ARBA00022603"/>
    </source>
</evidence>